<proteinExistence type="predicted"/>
<sequence length="156" mass="17946">MIQSSSTSITVERVTEPFSATLGVPHDAEDRTMTPNCRKNLGTEYGNQLYSHRSRSRYYPRTFNVIENHKNYIPWTLWTRWYFEYTLEPFYQMLHKFMGIVSLLSRRPEKTKKMKKTKTKTKTKKKKEKRCEGRGGGGEGGGGGGGGGEGLRREDL</sequence>
<protein>
    <submittedName>
        <fullName evidence="2">Uncharacterized protein</fullName>
    </submittedName>
</protein>
<feature type="compositionally biased region" description="Gly residues" evidence="1">
    <location>
        <begin position="134"/>
        <end position="149"/>
    </location>
</feature>
<dbReference type="EMBL" id="JACSEA010000006">
    <property type="protein sequence ID" value="KAF7398534.1"/>
    <property type="molecule type" value="Genomic_DNA"/>
</dbReference>
<feature type="region of interest" description="Disordered" evidence="1">
    <location>
        <begin position="108"/>
        <end position="156"/>
    </location>
</feature>
<dbReference type="Proteomes" id="UP000614350">
    <property type="component" value="Unassembled WGS sequence"/>
</dbReference>
<organism evidence="2 3">
    <name type="scientific">Vespula vulgaris</name>
    <name type="common">Yellow jacket</name>
    <name type="synonym">Wasp</name>
    <dbReference type="NCBI Taxonomy" id="7454"/>
    <lineage>
        <taxon>Eukaryota</taxon>
        <taxon>Metazoa</taxon>
        <taxon>Ecdysozoa</taxon>
        <taxon>Arthropoda</taxon>
        <taxon>Hexapoda</taxon>
        <taxon>Insecta</taxon>
        <taxon>Pterygota</taxon>
        <taxon>Neoptera</taxon>
        <taxon>Endopterygota</taxon>
        <taxon>Hymenoptera</taxon>
        <taxon>Apocrita</taxon>
        <taxon>Aculeata</taxon>
        <taxon>Vespoidea</taxon>
        <taxon>Vespidae</taxon>
        <taxon>Vespinae</taxon>
        <taxon>Vespula</taxon>
    </lineage>
</organism>
<evidence type="ECO:0000313" key="2">
    <source>
        <dbReference type="EMBL" id="KAF7398534.1"/>
    </source>
</evidence>
<feature type="compositionally biased region" description="Basic residues" evidence="1">
    <location>
        <begin position="109"/>
        <end position="128"/>
    </location>
</feature>
<dbReference type="AlphaFoldDB" id="A0A834K523"/>
<accession>A0A834K523</accession>
<reference evidence="2" key="1">
    <citation type="journal article" date="2020" name="G3 (Bethesda)">
        <title>High-Quality Assemblies for Three Invasive Social Wasps from the &lt;i&gt;Vespula&lt;/i&gt; Genus.</title>
        <authorList>
            <person name="Harrop T.W.R."/>
            <person name="Guhlin J."/>
            <person name="McLaughlin G.M."/>
            <person name="Permina E."/>
            <person name="Stockwell P."/>
            <person name="Gilligan J."/>
            <person name="Le Lec M.F."/>
            <person name="Gruber M.A.M."/>
            <person name="Quinn O."/>
            <person name="Lovegrove M."/>
            <person name="Duncan E.J."/>
            <person name="Remnant E.J."/>
            <person name="Van Eeckhoven J."/>
            <person name="Graham B."/>
            <person name="Knapp R.A."/>
            <person name="Langford K.W."/>
            <person name="Kronenberg Z."/>
            <person name="Press M.O."/>
            <person name="Eacker S.M."/>
            <person name="Wilson-Rankin E.E."/>
            <person name="Purcell J."/>
            <person name="Lester P.J."/>
            <person name="Dearden P.K."/>
        </authorList>
    </citation>
    <scope>NUCLEOTIDE SEQUENCE</scope>
    <source>
        <strain evidence="2">Marl-1</strain>
    </source>
</reference>
<name>A0A834K523_VESVU</name>
<keyword evidence="3" id="KW-1185">Reference proteome</keyword>
<evidence type="ECO:0000256" key="1">
    <source>
        <dbReference type="SAM" id="MobiDB-lite"/>
    </source>
</evidence>
<gene>
    <name evidence="2" type="ORF">HZH66_006431</name>
</gene>
<comment type="caution">
    <text evidence="2">The sequence shown here is derived from an EMBL/GenBank/DDBJ whole genome shotgun (WGS) entry which is preliminary data.</text>
</comment>
<evidence type="ECO:0000313" key="3">
    <source>
        <dbReference type="Proteomes" id="UP000614350"/>
    </source>
</evidence>